<dbReference type="PATRIC" id="fig|1423724.4.peg.902"/>
<keyword evidence="3" id="KW-1185">Reference proteome</keyword>
<feature type="transmembrane region" description="Helical" evidence="1">
    <location>
        <begin position="21"/>
        <end position="39"/>
    </location>
</feature>
<dbReference type="eggNOG" id="COG3694">
    <property type="taxonomic scope" value="Bacteria"/>
</dbReference>
<dbReference type="STRING" id="1423724.FC32_GL000863"/>
<feature type="transmembrane region" description="Helical" evidence="1">
    <location>
        <begin position="191"/>
        <end position="210"/>
    </location>
</feature>
<evidence type="ECO:0000256" key="1">
    <source>
        <dbReference type="SAM" id="Phobius"/>
    </source>
</evidence>
<feature type="transmembrane region" description="Helical" evidence="1">
    <location>
        <begin position="143"/>
        <end position="170"/>
    </location>
</feature>
<dbReference type="OrthoDB" id="3818833at2"/>
<name>A0A0R1TQX7_9LACO</name>
<dbReference type="PANTHER" id="PTHR36833:SF2">
    <property type="entry name" value="SLR0610 PROTEIN"/>
    <property type="match status" value="1"/>
</dbReference>
<sequence length="256" mass="29217">MMRVLSCAWDKSLKQFMIYRATGWLTFLLAIIFYAIEYVTGYVYFSSNTSVNGWDRTDYLVLVTGISVMVSAYNFIFILGHEELSELIVDGGLDSLLLKPLDPYWSVMLVGFDMPSLIELVVTTAVFIYLLQNYTLGIIKVFMIIWALIMGVMMIFLLNRICICFNFWLAKASSLGGVIEDLTSMLSRPKVFFPTIIQLVFTFVVPVLTVTNMPVEIIKGDGSVKELVYFSIACVALYYLSRYEWNQGMKNYYSAN</sequence>
<dbReference type="PANTHER" id="PTHR36833">
    <property type="entry name" value="SLR0610 PROTEIN-RELATED"/>
    <property type="match status" value="1"/>
</dbReference>
<dbReference type="AlphaFoldDB" id="A0A0R1TQX7"/>
<keyword evidence="1" id="KW-1133">Transmembrane helix</keyword>
<gene>
    <name evidence="2" type="ORF">FC32_GL000863</name>
</gene>
<accession>A0A0R1TQX7</accession>
<evidence type="ECO:0000313" key="2">
    <source>
        <dbReference type="EMBL" id="KRL83609.1"/>
    </source>
</evidence>
<protein>
    <submittedName>
        <fullName evidence="2">Membrane protein</fullName>
    </submittedName>
</protein>
<feature type="transmembrane region" description="Helical" evidence="1">
    <location>
        <begin position="222"/>
        <end position="240"/>
    </location>
</feature>
<organism evidence="2 3">
    <name type="scientific">Ligilactobacillus apodemi DSM 16634 = JCM 16172</name>
    <dbReference type="NCBI Taxonomy" id="1423724"/>
    <lineage>
        <taxon>Bacteria</taxon>
        <taxon>Bacillati</taxon>
        <taxon>Bacillota</taxon>
        <taxon>Bacilli</taxon>
        <taxon>Lactobacillales</taxon>
        <taxon>Lactobacillaceae</taxon>
        <taxon>Ligilactobacillus</taxon>
    </lineage>
</organism>
<dbReference type="Pfam" id="PF06182">
    <property type="entry name" value="ABC2_membrane_6"/>
    <property type="match status" value="1"/>
</dbReference>
<dbReference type="EMBL" id="AZFT01000053">
    <property type="protein sequence ID" value="KRL83609.1"/>
    <property type="molecule type" value="Genomic_DNA"/>
</dbReference>
<feature type="transmembrane region" description="Helical" evidence="1">
    <location>
        <begin position="59"/>
        <end position="79"/>
    </location>
</feature>
<keyword evidence="1" id="KW-0472">Membrane</keyword>
<proteinExistence type="predicted"/>
<dbReference type="Proteomes" id="UP000051324">
    <property type="component" value="Unassembled WGS sequence"/>
</dbReference>
<dbReference type="RefSeq" id="WP_025087097.1">
    <property type="nucleotide sequence ID" value="NZ_AZFT01000053.1"/>
</dbReference>
<feature type="transmembrane region" description="Helical" evidence="1">
    <location>
        <begin position="104"/>
        <end position="131"/>
    </location>
</feature>
<evidence type="ECO:0000313" key="3">
    <source>
        <dbReference type="Proteomes" id="UP000051324"/>
    </source>
</evidence>
<reference evidence="2 3" key="1">
    <citation type="journal article" date="2015" name="Genome Announc.">
        <title>Expanding the biotechnology potential of lactobacilli through comparative genomics of 213 strains and associated genera.</title>
        <authorList>
            <person name="Sun Z."/>
            <person name="Harris H.M."/>
            <person name="McCann A."/>
            <person name="Guo C."/>
            <person name="Argimon S."/>
            <person name="Zhang W."/>
            <person name="Yang X."/>
            <person name="Jeffery I.B."/>
            <person name="Cooney J.C."/>
            <person name="Kagawa T.F."/>
            <person name="Liu W."/>
            <person name="Song Y."/>
            <person name="Salvetti E."/>
            <person name="Wrobel A."/>
            <person name="Rasinkangas P."/>
            <person name="Parkhill J."/>
            <person name="Rea M.C."/>
            <person name="O'Sullivan O."/>
            <person name="Ritari J."/>
            <person name="Douillard F.P."/>
            <person name="Paul Ross R."/>
            <person name="Yang R."/>
            <person name="Briner A.E."/>
            <person name="Felis G.E."/>
            <person name="de Vos W.M."/>
            <person name="Barrangou R."/>
            <person name="Klaenhammer T.R."/>
            <person name="Caufield P.W."/>
            <person name="Cui Y."/>
            <person name="Zhang H."/>
            <person name="O'Toole P.W."/>
        </authorList>
    </citation>
    <scope>NUCLEOTIDE SEQUENCE [LARGE SCALE GENOMIC DNA]</scope>
    <source>
        <strain evidence="2 3">DSM 16634</strain>
    </source>
</reference>
<dbReference type="InterPro" id="IPR010390">
    <property type="entry name" value="ABC-2_transporter-like"/>
</dbReference>
<keyword evidence="1" id="KW-0812">Transmembrane</keyword>
<comment type="caution">
    <text evidence="2">The sequence shown here is derived from an EMBL/GenBank/DDBJ whole genome shotgun (WGS) entry which is preliminary data.</text>
</comment>